<feature type="compositionally biased region" description="Pro residues" evidence="1">
    <location>
        <begin position="35"/>
        <end position="52"/>
    </location>
</feature>
<dbReference type="AlphaFoldDB" id="A0A8S4RYM4"/>
<organism evidence="2 3">
    <name type="scientific">Pararge aegeria aegeria</name>
    <dbReference type="NCBI Taxonomy" id="348720"/>
    <lineage>
        <taxon>Eukaryota</taxon>
        <taxon>Metazoa</taxon>
        <taxon>Ecdysozoa</taxon>
        <taxon>Arthropoda</taxon>
        <taxon>Hexapoda</taxon>
        <taxon>Insecta</taxon>
        <taxon>Pterygota</taxon>
        <taxon>Neoptera</taxon>
        <taxon>Endopterygota</taxon>
        <taxon>Lepidoptera</taxon>
        <taxon>Glossata</taxon>
        <taxon>Ditrysia</taxon>
        <taxon>Papilionoidea</taxon>
        <taxon>Nymphalidae</taxon>
        <taxon>Satyrinae</taxon>
        <taxon>Satyrini</taxon>
        <taxon>Parargina</taxon>
        <taxon>Pararge</taxon>
    </lineage>
</organism>
<dbReference type="Proteomes" id="UP000838756">
    <property type="component" value="Unassembled WGS sequence"/>
</dbReference>
<gene>
    <name evidence="2" type="primary">jg14992</name>
    <name evidence="2" type="ORF">PAEG_LOCUS18777</name>
</gene>
<evidence type="ECO:0000313" key="2">
    <source>
        <dbReference type="EMBL" id="CAH2242503.1"/>
    </source>
</evidence>
<name>A0A8S4RYM4_9NEOP</name>
<accession>A0A8S4RYM4</accession>
<feature type="region of interest" description="Disordered" evidence="1">
    <location>
        <begin position="1"/>
        <end position="66"/>
    </location>
</feature>
<evidence type="ECO:0000256" key="1">
    <source>
        <dbReference type="SAM" id="MobiDB-lite"/>
    </source>
</evidence>
<keyword evidence="3" id="KW-1185">Reference proteome</keyword>
<feature type="non-terminal residue" evidence="2">
    <location>
        <position position="1"/>
    </location>
</feature>
<evidence type="ECO:0000313" key="3">
    <source>
        <dbReference type="Proteomes" id="UP000838756"/>
    </source>
</evidence>
<sequence length="118" mass="12715">QCLLAANGDLSAVKADNGPAPPPQPPLVKSEGPPTQVPLPPTNFSPQPPPQPHTQNSVENQNNTSVSYRVLTVPSYDNKYTRLADTADVVFPLKQRHLPGSIVFSNHPGAHRSIHTEL</sequence>
<comment type="caution">
    <text evidence="2">The sequence shown here is derived from an EMBL/GenBank/DDBJ whole genome shotgun (WGS) entry which is preliminary data.</text>
</comment>
<protein>
    <submittedName>
        <fullName evidence="2">Jg14992 protein</fullName>
    </submittedName>
</protein>
<dbReference type="EMBL" id="CAKXAJ010025647">
    <property type="protein sequence ID" value="CAH2242503.1"/>
    <property type="molecule type" value="Genomic_DNA"/>
</dbReference>
<reference evidence="2" key="1">
    <citation type="submission" date="2022-03" db="EMBL/GenBank/DDBJ databases">
        <authorList>
            <person name="Lindestad O."/>
        </authorList>
    </citation>
    <scope>NUCLEOTIDE SEQUENCE</scope>
</reference>
<proteinExistence type="predicted"/>
<feature type="compositionally biased region" description="Polar residues" evidence="1">
    <location>
        <begin position="53"/>
        <end position="66"/>
    </location>
</feature>